<name>A0A5N7BSG1_PETAA</name>
<dbReference type="NCBIfam" id="NF038080">
    <property type="entry name" value="PG_bind_siph"/>
    <property type="match status" value="1"/>
</dbReference>
<evidence type="ECO:0008006" key="3">
    <source>
        <dbReference type="Google" id="ProtNLM"/>
    </source>
</evidence>
<reference evidence="2" key="1">
    <citation type="submission" date="2019-04" db="EMBL/GenBank/DDBJ databases">
        <title>Friends and foes A comparative genomics studyof 23 Aspergillus species from section Flavi.</title>
        <authorList>
            <consortium name="DOE Joint Genome Institute"/>
            <person name="Kjaerbolling I."/>
            <person name="Vesth T."/>
            <person name="Frisvad J.C."/>
            <person name="Nybo J.L."/>
            <person name="Theobald S."/>
            <person name="Kildgaard S."/>
            <person name="Isbrandt T."/>
            <person name="Kuo A."/>
            <person name="Sato A."/>
            <person name="Lyhne E.K."/>
            <person name="Kogle M.E."/>
            <person name="Wiebenga A."/>
            <person name="Kun R.S."/>
            <person name="Lubbers R.J."/>
            <person name="Makela M.R."/>
            <person name="Barry K."/>
            <person name="Chovatia M."/>
            <person name="Clum A."/>
            <person name="Daum C."/>
            <person name="Haridas S."/>
            <person name="He G."/>
            <person name="LaButti K."/>
            <person name="Lipzen A."/>
            <person name="Mondo S."/>
            <person name="Riley R."/>
            <person name="Salamov A."/>
            <person name="Simmons B.A."/>
            <person name="Magnuson J.K."/>
            <person name="Henrissat B."/>
            <person name="Mortensen U.H."/>
            <person name="Larsen T.O."/>
            <person name="Devries R.P."/>
            <person name="Grigoriev I.V."/>
            <person name="Machida M."/>
            <person name="Baker S.E."/>
            <person name="Andersen M.R."/>
        </authorList>
    </citation>
    <scope>NUCLEOTIDE SEQUENCE [LARGE SCALE GENOMIC DNA]</scope>
    <source>
        <strain evidence="2">IBT 14317</strain>
    </source>
</reference>
<feature type="chain" id="PRO_5024924185" description="Concanavalin A-like lectin/glucanase domain-containing protein" evidence="1">
    <location>
        <begin position="19"/>
        <end position="321"/>
    </location>
</feature>
<dbReference type="InterPro" id="IPR047763">
    <property type="entry name" value="PG_bind_dom_phiBT1-type"/>
</dbReference>
<proteinExistence type="predicted"/>
<gene>
    <name evidence="2" type="ORF">BDV23DRAFT_189128</name>
</gene>
<dbReference type="OrthoDB" id="10001926at2759"/>
<dbReference type="EMBL" id="ML735366">
    <property type="protein sequence ID" value="KAE8384538.1"/>
    <property type="molecule type" value="Genomic_DNA"/>
</dbReference>
<keyword evidence="1" id="KW-0732">Signal</keyword>
<protein>
    <recommendedName>
        <fullName evidence="3">Concanavalin A-like lectin/glucanase domain-containing protein</fullName>
    </recommendedName>
</protein>
<accession>A0A5N7BSG1</accession>
<sequence>MKFIIVFFNLTLATVVSGFYLPRQSDGDQLTPFPGAEWFKSYPSDSIITAMGMRLVDEGCDKYNTGPGPNWTDADHASYKCWQEKLGYTGAAADGWPGKKSWDELRVPSTEEENLNNSIAVSFWIKAFIPLNVAGVTKSYPKDRDMTMIGGIPIIGDCFLTDQRGFSNASDAKSRMSSHAWVWIKPKGYRWSQRHYCDETTEVDCEDGAVEGTETQNNEGMRFRLLSGSNTSVVLGFQAARNNPLVTGSPDIDLMGTLIVDHDDKFVEFVGKVDEFPAFEAYVSINKGSPREVARLGPKPGADPKSLFGDANRSFRGRVGF</sequence>
<evidence type="ECO:0000256" key="1">
    <source>
        <dbReference type="SAM" id="SignalP"/>
    </source>
</evidence>
<organism evidence="2">
    <name type="scientific">Petromyces alliaceus</name>
    <name type="common">Aspergillus alliaceus</name>
    <dbReference type="NCBI Taxonomy" id="209559"/>
    <lineage>
        <taxon>Eukaryota</taxon>
        <taxon>Fungi</taxon>
        <taxon>Dikarya</taxon>
        <taxon>Ascomycota</taxon>
        <taxon>Pezizomycotina</taxon>
        <taxon>Eurotiomycetes</taxon>
        <taxon>Eurotiomycetidae</taxon>
        <taxon>Eurotiales</taxon>
        <taxon>Aspergillaceae</taxon>
        <taxon>Aspergillus</taxon>
        <taxon>Aspergillus subgen. Circumdati</taxon>
    </lineage>
</organism>
<feature type="signal peptide" evidence="1">
    <location>
        <begin position="1"/>
        <end position="18"/>
    </location>
</feature>
<evidence type="ECO:0000313" key="2">
    <source>
        <dbReference type="EMBL" id="KAE8384538.1"/>
    </source>
</evidence>
<dbReference type="AlphaFoldDB" id="A0A5N7BSG1"/>
<dbReference type="Proteomes" id="UP000326877">
    <property type="component" value="Unassembled WGS sequence"/>
</dbReference>